<proteinExistence type="inferred from homology"/>
<evidence type="ECO:0000259" key="10">
    <source>
        <dbReference type="Pfam" id="PF01227"/>
    </source>
</evidence>
<dbReference type="OMA" id="HFACRPQ"/>
<dbReference type="GO" id="GO:0005525">
    <property type="term" value="F:GTP binding"/>
    <property type="evidence" value="ECO:0007669"/>
    <property type="project" value="UniProtKB-KW"/>
</dbReference>
<dbReference type="PANTHER" id="PTHR11109">
    <property type="entry name" value="GTP CYCLOHYDROLASE I"/>
    <property type="match status" value="1"/>
</dbReference>
<dbReference type="InterPro" id="IPR001474">
    <property type="entry name" value="GTP_CycHdrlase_I"/>
</dbReference>
<keyword evidence="8" id="KW-0342">GTP-binding</keyword>
<dbReference type="PROSITE" id="PS00860">
    <property type="entry name" value="GTP_CYCLOHYDROL_1_2"/>
    <property type="match status" value="1"/>
</dbReference>
<dbReference type="AlphaFoldDB" id="A0A9Q0RRH1"/>
<dbReference type="NCBIfam" id="NF006825">
    <property type="entry name" value="PRK09347.1-2"/>
    <property type="match status" value="1"/>
</dbReference>
<organism evidence="11 12">
    <name type="scientific">Blomia tropicalis</name>
    <name type="common">Mite</name>
    <dbReference type="NCBI Taxonomy" id="40697"/>
    <lineage>
        <taxon>Eukaryota</taxon>
        <taxon>Metazoa</taxon>
        <taxon>Ecdysozoa</taxon>
        <taxon>Arthropoda</taxon>
        <taxon>Chelicerata</taxon>
        <taxon>Arachnida</taxon>
        <taxon>Acari</taxon>
        <taxon>Acariformes</taxon>
        <taxon>Sarcoptiformes</taxon>
        <taxon>Astigmata</taxon>
        <taxon>Glycyphagoidea</taxon>
        <taxon>Echimyopodidae</taxon>
        <taxon>Blomia</taxon>
    </lineage>
</organism>
<dbReference type="PANTHER" id="PTHR11109:SF7">
    <property type="entry name" value="GTP CYCLOHYDROLASE 1"/>
    <property type="match status" value="1"/>
</dbReference>
<evidence type="ECO:0000256" key="1">
    <source>
        <dbReference type="ARBA" id="ARBA00005080"/>
    </source>
</evidence>
<dbReference type="FunFam" id="3.30.1130.10:FF:000012">
    <property type="entry name" value="GTP cyclohydrolase 1"/>
    <property type="match status" value="1"/>
</dbReference>
<evidence type="ECO:0000256" key="8">
    <source>
        <dbReference type="ARBA" id="ARBA00023134"/>
    </source>
</evidence>
<dbReference type="NCBIfam" id="NF006826">
    <property type="entry name" value="PRK09347.1-3"/>
    <property type="match status" value="1"/>
</dbReference>
<evidence type="ECO:0000256" key="7">
    <source>
        <dbReference type="ARBA" id="ARBA00023007"/>
    </source>
</evidence>
<dbReference type="GO" id="GO:0003934">
    <property type="term" value="F:GTP cyclohydrolase I activity"/>
    <property type="evidence" value="ECO:0007669"/>
    <property type="project" value="UniProtKB-EC"/>
</dbReference>
<keyword evidence="6" id="KW-0378">Hydrolase</keyword>
<dbReference type="GO" id="GO:0005737">
    <property type="term" value="C:cytoplasm"/>
    <property type="evidence" value="ECO:0007669"/>
    <property type="project" value="TreeGrafter"/>
</dbReference>
<comment type="caution">
    <text evidence="11">The sequence shown here is derived from an EMBL/GenBank/DDBJ whole genome shotgun (WGS) entry which is preliminary data.</text>
</comment>
<evidence type="ECO:0000313" key="11">
    <source>
        <dbReference type="EMBL" id="KAJ6223746.1"/>
    </source>
</evidence>
<dbReference type="Pfam" id="PF01227">
    <property type="entry name" value="GTP_cyclohydroI"/>
    <property type="match status" value="1"/>
</dbReference>
<dbReference type="GO" id="GO:0008270">
    <property type="term" value="F:zinc ion binding"/>
    <property type="evidence" value="ECO:0007669"/>
    <property type="project" value="TreeGrafter"/>
</dbReference>
<evidence type="ECO:0000256" key="2">
    <source>
        <dbReference type="ARBA" id="ARBA00008085"/>
    </source>
</evidence>
<dbReference type="PROSITE" id="PS00859">
    <property type="entry name" value="GTP_CYCLOHYDROL_1_1"/>
    <property type="match status" value="1"/>
</dbReference>
<feature type="domain" description="GTP cyclohydrolase I" evidence="10">
    <location>
        <begin position="17"/>
        <end position="193"/>
    </location>
</feature>
<dbReference type="Gene3D" id="3.30.1130.10">
    <property type="match status" value="1"/>
</dbReference>
<dbReference type="HAMAP" id="MF_00223">
    <property type="entry name" value="FolE"/>
    <property type="match status" value="1"/>
</dbReference>
<dbReference type="EMBL" id="JAPWDV010000001">
    <property type="protein sequence ID" value="KAJ6223746.1"/>
    <property type="molecule type" value="Genomic_DNA"/>
</dbReference>
<dbReference type="InterPro" id="IPR020602">
    <property type="entry name" value="GTP_CycHdrlase_I_dom"/>
</dbReference>
<evidence type="ECO:0000256" key="5">
    <source>
        <dbReference type="ARBA" id="ARBA00022741"/>
    </source>
</evidence>
<keyword evidence="7" id="KW-0783">Tetrahydrobiopterin biosynthesis</keyword>
<accession>A0A9Q0RRH1</accession>
<evidence type="ECO:0000313" key="12">
    <source>
        <dbReference type="Proteomes" id="UP001142055"/>
    </source>
</evidence>
<evidence type="ECO:0000256" key="4">
    <source>
        <dbReference type="ARBA" id="ARBA00017272"/>
    </source>
</evidence>
<evidence type="ECO:0000256" key="3">
    <source>
        <dbReference type="ARBA" id="ARBA00012715"/>
    </source>
</evidence>
<keyword evidence="5" id="KW-0547">Nucleotide-binding</keyword>
<evidence type="ECO:0000256" key="6">
    <source>
        <dbReference type="ARBA" id="ARBA00022801"/>
    </source>
</evidence>
<dbReference type="Proteomes" id="UP001142055">
    <property type="component" value="Chromosome 1"/>
</dbReference>
<keyword evidence="12" id="KW-1185">Reference proteome</keyword>
<reference evidence="11" key="1">
    <citation type="submission" date="2022-12" db="EMBL/GenBank/DDBJ databases">
        <title>Genome assemblies of Blomia tropicalis.</title>
        <authorList>
            <person name="Cui Y."/>
        </authorList>
    </citation>
    <scope>NUCLEOTIDE SEQUENCE</scope>
    <source>
        <tissue evidence="11">Adult mites</tissue>
    </source>
</reference>
<protein>
    <recommendedName>
        <fullName evidence="4">GTP cyclohydrolase 1</fullName>
        <ecNumber evidence="3">3.5.4.16</ecNumber>
    </recommendedName>
    <alternativeName>
        <fullName evidence="9">GTP cyclohydrolase I</fullName>
    </alternativeName>
</protein>
<dbReference type="InterPro" id="IPR043134">
    <property type="entry name" value="GTP-CH-I_N"/>
</dbReference>
<dbReference type="SUPFAM" id="SSF55620">
    <property type="entry name" value="Tetrahydrobiopterin biosynthesis enzymes-like"/>
    <property type="match status" value="1"/>
</dbReference>
<sequence>MAYSQESTTKISDLSLREHFRYILQKIGEDPDRQGLQQTPDRAAKALESFTIGYQMKLDQLLNGAIFDEDTNGMVIVRDIEMFSLCEHHLTPIIGHVSIGYLPNGRIIGLSKMARIVEMFARRLQVQERLTKQIAMAIIEAIKPDGVGVIVEATHMCMVMRGVEKLNSKTITCAMLGKFEDNPKIRDEFFTLIHSK</sequence>
<gene>
    <name evidence="11" type="ORF">RDWZM_002291</name>
</gene>
<dbReference type="InterPro" id="IPR043133">
    <property type="entry name" value="GTP-CH-I_C/QueF"/>
</dbReference>
<dbReference type="GO" id="GO:0006729">
    <property type="term" value="P:tetrahydrobiopterin biosynthetic process"/>
    <property type="evidence" value="ECO:0007669"/>
    <property type="project" value="UniProtKB-KW"/>
</dbReference>
<evidence type="ECO:0000256" key="9">
    <source>
        <dbReference type="ARBA" id="ARBA00030854"/>
    </source>
</evidence>
<dbReference type="NCBIfam" id="TIGR00063">
    <property type="entry name" value="folE"/>
    <property type="match status" value="1"/>
</dbReference>
<dbReference type="Gene3D" id="1.10.286.10">
    <property type="match status" value="1"/>
</dbReference>
<comment type="similarity">
    <text evidence="2">Belongs to the GTP cyclohydrolase I family.</text>
</comment>
<dbReference type="InterPro" id="IPR018234">
    <property type="entry name" value="GTP_CycHdrlase_I_CS"/>
</dbReference>
<dbReference type="OrthoDB" id="4966at2759"/>
<dbReference type="GO" id="GO:0046654">
    <property type="term" value="P:tetrahydrofolate biosynthetic process"/>
    <property type="evidence" value="ECO:0007669"/>
    <property type="project" value="InterPro"/>
</dbReference>
<dbReference type="EC" id="3.5.4.16" evidence="3"/>
<name>A0A9Q0RRH1_BLOTA</name>
<comment type="pathway">
    <text evidence="1">Cofactor biosynthesis; 7,8-dihydroneopterin triphosphate biosynthesis; 7,8-dihydroneopterin triphosphate from GTP: step 1/1.</text>
</comment>
<dbReference type="CDD" id="cd00642">
    <property type="entry name" value="GTP_cyclohydro1"/>
    <property type="match status" value="1"/>
</dbReference>